<protein>
    <submittedName>
        <fullName evidence="2">Uncharacterized protein</fullName>
    </submittedName>
</protein>
<evidence type="ECO:0000313" key="2">
    <source>
        <dbReference type="EMBL" id="ASK79160.1"/>
    </source>
</evidence>
<proteinExistence type="predicted"/>
<keyword evidence="1" id="KW-0732">Signal</keyword>
<dbReference type="AlphaFoldDB" id="A0A220VFX7"/>
<dbReference type="RefSeq" id="WP_089074068.1">
    <property type="nucleotide sequence ID" value="NZ_CBCSAM010000002.1"/>
</dbReference>
<keyword evidence="3" id="KW-1185">Reference proteome</keyword>
<evidence type="ECO:0000313" key="3">
    <source>
        <dbReference type="Proteomes" id="UP000242175"/>
    </source>
</evidence>
<name>A0A220VFX7_9GAMM</name>
<dbReference type="EMBL" id="CP022356">
    <property type="protein sequence ID" value="ASK79160.1"/>
    <property type="molecule type" value="Genomic_DNA"/>
</dbReference>
<feature type="chain" id="PRO_5012352378" evidence="1">
    <location>
        <begin position="23"/>
        <end position="846"/>
    </location>
</feature>
<reference evidence="2 3" key="1">
    <citation type="journal article" date="2016" name="Int. J. Syst. Evol. Microbiol.">
        <title>Paraphotobacterium marinum gen. nov., sp. nov., a member of the family Vibrionaceae, isolated from surface seawater.</title>
        <authorList>
            <person name="Huang Z."/>
            <person name="Dong C."/>
            <person name="Shao Z."/>
        </authorList>
    </citation>
    <scope>NUCLEOTIDE SEQUENCE [LARGE SCALE GENOMIC DNA]</scope>
    <source>
        <strain evidence="2 3">NSCS20N07D</strain>
    </source>
</reference>
<dbReference type="InterPro" id="IPR012334">
    <property type="entry name" value="Pectin_lyas_fold"/>
</dbReference>
<gene>
    <name evidence="2" type="ORF">CF386_08810</name>
</gene>
<sequence length="846" mass="95352">MKKIFKNVILPISCLIGASAHADDIPIVPFHDPALKYNQEDVDHHKYVAFNVTLSGDSSLNGEGQEYHYQPSADNINHEEIDTKMGPLRYITQTQFKLKKGSSYPTSLTISENTFSDDIDNTFGKFNCAEIDYKNKQFYTQIGAKFTLDNSNFDTTKPVQLTIFPFHSDNDSCSKPMDDSAFNLSSDVKYYDDPKHYALGTLSVFISREDEFDSELKSDDPALCTIDSSKIDSDFGYDNKQLTLEHMHEWVIAHNTNKNGTINWEYKESPVVSNSCHLEVPHWELKTINGHDFIEFKGTLTNWASKPKSSPEDNNDMNINIPLHSSLSIPMTTQFIRIPVKLDGPTTNEDSCRDALQSLNKVMYLRTRHSQNYNPNEIADVVQACNIEAVENQLESEEDIKTPTGVADGSDRNFTYSARANKSIHIFGLGRINGYTHTYRTRWGMGADFNPKYPVIGFRSSTDLGSIWNIDGNYRKSFLNYGSSDETTYDKNVRLGKLIEFARYHIESSLLGLDNTREFTGWVNREITVKGITLSGGEKRNHGAAQINVAQFGAASEDIDYEVYGRLEDREADNNPVHVFDVKELGFWQNCVDGMDIGSDNSTMDYIYGQTADDNMKLEAKNQRVTEYTALQGESGAVVMASMYGVQRDALTGSTIENVYVPFVINKFLDNKSDPTYGWYYGSGLITNRNTDRMYQGSKSPSTEVTPGGWSVNNFYVLSHTQNDSNDCAHNVYCEPSAMTLVSKAFNIQDGEGYNGDFSWLAFEPRAIGVVTNRQPISLTNIDLGGQQIYSLYDYSDWEQKHPVHDQSNGQAGFVSDNWNATYTWYDPVSSHDGYTFDAYVTGNNQ</sequence>
<organism evidence="2 3">
    <name type="scientific">Paraphotobacterium marinum</name>
    <dbReference type="NCBI Taxonomy" id="1755811"/>
    <lineage>
        <taxon>Bacteria</taxon>
        <taxon>Pseudomonadati</taxon>
        <taxon>Pseudomonadota</taxon>
        <taxon>Gammaproteobacteria</taxon>
        <taxon>Vibrionales</taxon>
        <taxon>Vibrionaceae</taxon>
        <taxon>Paraphotobacterium</taxon>
    </lineage>
</organism>
<dbReference type="Gene3D" id="2.160.20.10">
    <property type="entry name" value="Single-stranded right-handed beta-helix, Pectin lyase-like"/>
    <property type="match status" value="1"/>
</dbReference>
<dbReference type="Proteomes" id="UP000242175">
    <property type="component" value="Chromosome small"/>
</dbReference>
<dbReference type="KEGG" id="pmai:CF386_08810"/>
<feature type="signal peptide" evidence="1">
    <location>
        <begin position="1"/>
        <end position="22"/>
    </location>
</feature>
<accession>A0A220VFX7</accession>
<evidence type="ECO:0000256" key="1">
    <source>
        <dbReference type="SAM" id="SignalP"/>
    </source>
</evidence>